<feature type="transmembrane region" description="Helical" evidence="1">
    <location>
        <begin position="33"/>
        <end position="51"/>
    </location>
</feature>
<proteinExistence type="predicted"/>
<dbReference type="Proteomes" id="UP000717534">
    <property type="component" value="Unassembled WGS sequence"/>
</dbReference>
<reference evidence="2 3" key="1">
    <citation type="submission" date="2021-02" db="EMBL/GenBank/DDBJ databases">
        <title>Activity-based single-cell genomes from oceanic crustal fluid captures similar information to metagenomic and metatranscriptomic surveys with orders of magnitude less sampling.</title>
        <authorList>
            <person name="D'Angelo T.S."/>
            <person name="Orcutt B.N."/>
        </authorList>
    </citation>
    <scope>NUCLEOTIDE SEQUENCE [LARGE SCALE GENOMIC DNA]</scope>
    <source>
        <strain evidence="2">AH-315-G02</strain>
    </source>
</reference>
<keyword evidence="1" id="KW-1133">Transmembrane helix</keyword>
<accession>A0ABS3AUN8</accession>
<organism evidence="2 3">
    <name type="scientific">Desulfotalea psychrophila</name>
    <dbReference type="NCBI Taxonomy" id="84980"/>
    <lineage>
        <taxon>Bacteria</taxon>
        <taxon>Pseudomonadati</taxon>
        <taxon>Thermodesulfobacteriota</taxon>
        <taxon>Desulfobulbia</taxon>
        <taxon>Desulfobulbales</taxon>
        <taxon>Desulfocapsaceae</taxon>
        <taxon>Desulfotalea</taxon>
    </lineage>
</organism>
<dbReference type="EMBL" id="JAFITO010000057">
    <property type="protein sequence ID" value="MBN4068811.1"/>
    <property type="molecule type" value="Genomic_DNA"/>
</dbReference>
<evidence type="ECO:0000313" key="3">
    <source>
        <dbReference type="Proteomes" id="UP000717534"/>
    </source>
</evidence>
<evidence type="ECO:0000256" key="1">
    <source>
        <dbReference type="SAM" id="Phobius"/>
    </source>
</evidence>
<name>A0ABS3AUN8_9BACT</name>
<keyword evidence="1" id="KW-0472">Membrane</keyword>
<gene>
    <name evidence="2" type="ORF">JYU06_04760</name>
</gene>
<keyword evidence="1" id="KW-0812">Transmembrane</keyword>
<protein>
    <recommendedName>
        <fullName evidence="4">Zinc ribbon domain-containing protein</fullName>
    </recommendedName>
</protein>
<keyword evidence="3" id="KW-1185">Reference proteome</keyword>
<comment type="caution">
    <text evidence="2">The sequence shown here is derived from an EMBL/GenBank/DDBJ whole genome shotgun (WGS) entry which is preliminary data.</text>
</comment>
<evidence type="ECO:0000313" key="2">
    <source>
        <dbReference type="EMBL" id="MBN4068811.1"/>
    </source>
</evidence>
<evidence type="ECO:0008006" key="4">
    <source>
        <dbReference type="Google" id="ProtNLM"/>
    </source>
</evidence>
<sequence length="80" mass="8785">MLLRVVAFLVGLVAVIAGYVNYDSTVSSSTIPIILGGLVMLIGIFNLIPQIKRCSSCRKKIPYKAIRCHYCKSNQPPEDS</sequence>